<dbReference type="InterPro" id="IPR020613">
    <property type="entry name" value="Thiolase_CS"/>
</dbReference>
<feature type="domain" description="Thiolase N-terminal" evidence="9">
    <location>
        <begin position="5"/>
        <end position="229"/>
    </location>
</feature>
<evidence type="ECO:0000313" key="11">
    <source>
        <dbReference type="EMBL" id="MBB5855407.1"/>
    </source>
</evidence>
<dbReference type="InterPro" id="IPR002155">
    <property type="entry name" value="Thiolase"/>
</dbReference>
<dbReference type="GO" id="GO:0008289">
    <property type="term" value="F:lipid binding"/>
    <property type="evidence" value="ECO:0007669"/>
    <property type="project" value="UniProtKB-KW"/>
</dbReference>
<dbReference type="Gene3D" id="3.40.47.10">
    <property type="match status" value="1"/>
</dbReference>
<dbReference type="InterPro" id="IPR020615">
    <property type="entry name" value="Thiolase_acyl_enz_int_AS"/>
</dbReference>
<evidence type="ECO:0000256" key="1">
    <source>
        <dbReference type="ARBA" id="ARBA00004275"/>
    </source>
</evidence>
<evidence type="ECO:0000256" key="2">
    <source>
        <dbReference type="ARBA" id="ARBA00012352"/>
    </source>
</evidence>
<dbReference type="EMBL" id="JACHMX010000001">
    <property type="protein sequence ID" value="MBB5855407.1"/>
    <property type="molecule type" value="Genomic_DNA"/>
</dbReference>
<comment type="caution">
    <text evidence="11">The sequence shown here is derived from an EMBL/GenBank/DDBJ whole genome shotgun (WGS) entry which is preliminary data.</text>
</comment>
<dbReference type="InterPro" id="IPR020616">
    <property type="entry name" value="Thiolase_N"/>
</dbReference>
<dbReference type="Pfam" id="PF22691">
    <property type="entry name" value="Thiolase_C_1"/>
    <property type="match status" value="1"/>
</dbReference>
<dbReference type="FunFam" id="3.40.47.10:FF:000016">
    <property type="entry name" value="Non-specific lipid-transfer protein"/>
    <property type="match status" value="1"/>
</dbReference>
<keyword evidence="12" id="KW-1185">Reference proteome</keyword>
<proteinExistence type="predicted"/>
<dbReference type="Proteomes" id="UP000580861">
    <property type="component" value="Unassembled WGS sequence"/>
</dbReference>
<gene>
    <name evidence="11" type="ORF">HDA45_005494</name>
</gene>
<comment type="subcellular location">
    <subcellularLocation>
        <location evidence="1">Peroxisome</location>
    </subcellularLocation>
</comment>
<dbReference type="Pfam" id="PF00108">
    <property type="entry name" value="Thiolase_N"/>
    <property type="match status" value="1"/>
</dbReference>
<keyword evidence="3" id="KW-0813">Transport</keyword>
<evidence type="ECO:0000256" key="6">
    <source>
        <dbReference type="ARBA" id="ARBA00023121"/>
    </source>
</evidence>
<dbReference type="EC" id="2.3.1.176" evidence="2"/>
<evidence type="ECO:0000256" key="8">
    <source>
        <dbReference type="ARBA" id="ARBA00032316"/>
    </source>
</evidence>
<dbReference type="PANTHER" id="PTHR42870:SF1">
    <property type="entry name" value="NON-SPECIFIC LIPID-TRANSFER PROTEIN-LIKE 2"/>
    <property type="match status" value="1"/>
</dbReference>
<keyword evidence="7" id="KW-0576">Peroxisome</keyword>
<evidence type="ECO:0000256" key="4">
    <source>
        <dbReference type="ARBA" id="ARBA00022679"/>
    </source>
</evidence>
<dbReference type="PROSITE" id="PS00737">
    <property type="entry name" value="THIOLASE_2"/>
    <property type="match status" value="1"/>
</dbReference>
<evidence type="ECO:0000256" key="3">
    <source>
        <dbReference type="ARBA" id="ARBA00022448"/>
    </source>
</evidence>
<dbReference type="InterPro" id="IPR055140">
    <property type="entry name" value="Thiolase_C_2"/>
</dbReference>
<dbReference type="CDD" id="cd00829">
    <property type="entry name" value="SCP-x_thiolase"/>
    <property type="match status" value="1"/>
</dbReference>
<reference evidence="11 12" key="1">
    <citation type="submission" date="2020-08" db="EMBL/GenBank/DDBJ databases">
        <title>Sequencing the genomes of 1000 actinobacteria strains.</title>
        <authorList>
            <person name="Klenk H.-P."/>
        </authorList>
    </citation>
    <scope>NUCLEOTIDE SEQUENCE [LARGE SCALE GENOMIC DNA]</scope>
    <source>
        <strain evidence="11 12">DSM 45272</strain>
    </source>
</reference>
<dbReference type="NCBIfam" id="NF006102">
    <property type="entry name" value="PRK08256.1"/>
    <property type="match status" value="1"/>
</dbReference>
<evidence type="ECO:0000259" key="10">
    <source>
        <dbReference type="Pfam" id="PF22691"/>
    </source>
</evidence>
<evidence type="ECO:0000313" key="12">
    <source>
        <dbReference type="Proteomes" id="UP000580861"/>
    </source>
</evidence>
<feature type="domain" description="Thiolase C-terminal" evidence="10">
    <location>
        <begin position="269"/>
        <end position="386"/>
    </location>
</feature>
<dbReference type="PANTHER" id="PTHR42870">
    <property type="entry name" value="ACETYL-COA C-ACETYLTRANSFERASE"/>
    <property type="match status" value="1"/>
</dbReference>
<protein>
    <recommendedName>
        <fullName evidence="2">propanoyl-CoA C-acyltransferase</fullName>
        <ecNumber evidence="2">2.3.1.176</ecNumber>
    </recommendedName>
    <alternativeName>
        <fullName evidence="8">Propanoyl-CoA C-acyltransferase</fullName>
    </alternativeName>
</protein>
<keyword evidence="6" id="KW-0446">Lipid-binding</keyword>
<dbReference type="InterPro" id="IPR016039">
    <property type="entry name" value="Thiolase-like"/>
</dbReference>
<organism evidence="11 12">
    <name type="scientific">Amycolatopsis umgeniensis</name>
    <dbReference type="NCBI Taxonomy" id="336628"/>
    <lineage>
        <taxon>Bacteria</taxon>
        <taxon>Bacillati</taxon>
        <taxon>Actinomycetota</taxon>
        <taxon>Actinomycetes</taxon>
        <taxon>Pseudonocardiales</taxon>
        <taxon>Pseudonocardiaceae</taxon>
        <taxon>Amycolatopsis</taxon>
    </lineage>
</organism>
<dbReference type="PROSITE" id="PS00098">
    <property type="entry name" value="THIOLASE_1"/>
    <property type="match status" value="1"/>
</dbReference>
<dbReference type="AlphaFoldDB" id="A0A841B7W9"/>
<dbReference type="GO" id="GO:0016747">
    <property type="term" value="F:acyltransferase activity, transferring groups other than amino-acyl groups"/>
    <property type="evidence" value="ECO:0007669"/>
    <property type="project" value="InterPro"/>
</dbReference>
<keyword evidence="5" id="KW-0445">Lipid transport</keyword>
<evidence type="ECO:0000259" key="9">
    <source>
        <dbReference type="Pfam" id="PF00108"/>
    </source>
</evidence>
<dbReference type="GO" id="GO:0006869">
    <property type="term" value="P:lipid transport"/>
    <property type="evidence" value="ECO:0007669"/>
    <property type="project" value="UniProtKB-KW"/>
</dbReference>
<sequence>MANKVYVVGVGMTKFEKPGRREDWDYPQMAKESGTKALADAGISFDEVRQAYVGYVYGESTSGQRAVYELGMTGIPVVNVNNNCSTGSTALYLAAEAIRGGRADCVLALGFEKMQPGSLGSTYDDREQPMGRHLQALAEISEVLFPPAPWMFGAAGREHMKTYGTTAEHFAKIGEKNHRHSVNNPYAQFQESYSLQDILDSRMIYDPLTKLQCSPTSDGSGAAILVSESFVDSHGLADQAVEIVGQAMTTDFASTFDGTAKNIIGHDMNVQASRQVYDQAGLGPEDFQVIELHDCFSANELLLYEALGLCAEGEAGKLVDSGDTTYGGKWVVNPSGGLISKGHPLGATGLAQCAELTWQLRGTADKRQVDGVEAALQHNIGLGGAAVVTAYQRAVR</sequence>
<dbReference type="SUPFAM" id="SSF53901">
    <property type="entry name" value="Thiolase-like"/>
    <property type="match status" value="2"/>
</dbReference>
<evidence type="ECO:0000256" key="7">
    <source>
        <dbReference type="ARBA" id="ARBA00023140"/>
    </source>
</evidence>
<evidence type="ECO:0000256" key="5">
    <source>
        <dbReference type="ARBA" id="ARBA00023055"/>
    </source>
</evidence>
<dbReference type="PIRSF" id="PIRSF000429">
    <property type="entry name" value="Ac-CoA_Ac_transf"/>
    <property type="match status" value="1"/>
</dbReference>
<keyword evidence="4 11" id="KW-0808">Transferase</keyword>
<name>A0A841B7W9_9PSEU</name>
<accession>A0A841B7W9</accession>